<dbReference type="EMBL" id="QSON01000024">
    <property type="protein sequence ID" value="RGI96318.1"/>
    <property type="molecule type" value="Genomic_DNA"/>
</dbReference>
<evidence type="ECO:0000313" key="2">
    <source>
        <dbReference type="EMBL" id="RGI96318.1"/>
    </source>
</evidence>
<dbReference type="PANTHER" id="PTHR43649">
    <property type="entry name" value="ARABINOSE-BINDING PROTEIN-RELATED"/>
    <property type="match status" value="1"/>
</dbReference>
<organism evidence="2 3">
    <name type="scientific">Hungatella hathewayi</name>
    <dbReference type="NCBI Taxonomy" id="154046"/>
    <lineage>
        <taxon>Bacteria</taxon>
        <taxon>Bacillati</taxon>
        <taxon>Bacillota</taxon>
        <taxon>Clostridia</taxon>
        <taxon>Lachnospirales</taxon>
        <taxon>Lachnospiraceae</taxon>
        <taxon>Hungatella</taxon>
    </lineage>
</organism>
<dbReference type="AlphaFoldDB" id="A0A374NZQ3"/>
<dbReference type="InterPro" id="IPR006059">
    <property type="entry name" value="SBP"/>
</dbReference>
<dbReference type="Gene3D" id="3.40.190.10">
    <property type="entry name" value="Periplasmic binding protein-like II"/>
    <property type="match status" value="2"/>
</dbReference>
<dbReference type="SUPFAM" id="SSF53850">
    <property type="entry name" value="Periplasmic binding protein-like II"/>
    <property type="match status" value="1"/>
</dbReference>
<name>A0A374NZQ3_9FIRM</name>
<protein>
    <submittedName>
        <fullName evidence="2">Extracellular solute-binding protein</fullName>
    </submittedName>
</protein>
<dbReference type="RefSeq" id="WP_118033258.1">
    <property type="nucleotide sequence ID" value="NZ_QSON01000024.1"/>
</dbReference>
<sequence length="542" mass="60802">MKSYKKAASAFMAAAMAATMLAGCGSKTADTQTTAQETLPQSASGEFSYPITSDEVLTYWCELNQNVSANYSNLGETPFARELMKETGVTIDFQHPPANQGKEQFSLLLADGSLPDLMEYAWMNYPGGPEKAIQDGNIMALNEVFEKYCPNVMKYLEENPDVDKMIKTDDGHYYVFPFVRGDEALCHTIGPMLREDWLEELGLEVPTTIDEWHTVLTAFKEKKGASAPFTWEYTMEALTQENPFAYAYGACQTYYIGSDKKVHFGAVEDGYKQYLTTFNQWYKEGLIDQDLATLALDQVSAKMTNGQGGASMGWAGSRMGTWITAAQKTDPNYMLVAAPYPTLEKGAKPEMGQIDNRYPNQGCVAITTSCKNVELAARLLDYAYSEEGHMLFNFGIEGESYTMIDGYPTYTDQILNNPEGWSVAQSLSAYIRGNYNGPFVQDIRYLEQYYTLENQRETPTVWGSSNAAAHKVPPITPTAEESKEFSTIMNEINTYRDEMTLKFIFGTESLDQFDQYVKTIENMGLNRALEIQNAALERYNSR</sequence>
<accession>A0A374NZQ3</accession>
<proteinExistence type="predicted"/>
<keyword evidence="1" id="KW-0732">Signal</keyword>
<feature type="signal peptide" evidence="1">
    <location>
        <begin position="1"/>
        <end position="22"/>
    </location>
</feature>
<feature type="chain" id="PRO_5038600290" evidence="1">
    <location>
        <begin position="23"/>
        <end position="542"/>
    </location>
</feature>
<evidence type="ECO:0000313" key="3">
    <source>
        <dbReference type="Proteomes" id="UP000263014"/>
    </source>
</evidence>
<comment type="caution">
    <text evidence="2">The sequence shown here is derived from an EMBL/GenBank/DDBJ whole genome shotgun (WGS) entry which is preliminary data.</text>
</comment>
<dbReference type="PROSITE" id="PS51257">
    <property type="entry name" value="PROKAR_LIPOPROTEIN"/>
    <property type="match status" value="1"/>
</dbReference>
<dbReference type="Pfam" id="PF01547">
    <property type="entry name" value="SBP_bac_1"/>
    <property type="match status" value="1"/>
</dbReference>
<evidence type="ECO:0000256" key="1">
    <source>
        <dbReference type="SAM" id="SignalP"/>
    </source>
</evidence>
<reference evidence="2 3" key="1">
    <citation type="submission" date="2018-08" db="EMBL/GenBank/DDBJ databases">
        <title>A genome reference for cultivated species of the human gut microbiota.</title>
        <authorList>
            <person name="Zou Y."/>
            <person name="Xue W."/>
            <person name="Luo G."/>
        </authorList>
    </citation>
    <scope>NUCLEOTIDE SEQUENCE [LARGE SCALE GENOMIC DNA]</scope>
    <source>
        <strain evidence="2 3">TM09-12</strain>
    </source>
</reference>
<dbReference type="InterPro" id="IPR050490">
    <property type="entry name" value="Bact_solute-bd_prot1"/>
</dbReference>
<gene>
    <name evidence="2" type="ORF">DXD79_29685</name>
</gene>
<dbReference type="PANTHER" id="PTHR43649:SF12">
    <property type="entry name" value="DIACETYLCHITOBIOSE BINDING PROTEIN DASA"/>
    <property type="match status" value="1"/>
</dbReference>
<dbReference type="Proteomes" id="UP000263014">
    <property type="component" value="Unassembled WGS sequence"/>
</dbReference>